<feature type="compositionally biased region" description="Low complexity" evidence="1">
    <location>
        <begin position="495"/>
        <end position="508"/>
    </location>
</feature>
<feature type="compositionally biased region" description="Basic residues" evidence="1">
    <location>
        <begin position="28"/>
        <end position="37"/>
    </location>
</feature>
<evidence type="ECO:0000313" key="3">
    <source>
        <dbReference type="Proteomes" id="UP000256645"/>
    </source>
</evidence>
<feature type="compositionally biased region" description="Polar residues" evidence="1">
    <location>
        <begin position="161"/>
        <end position="189"/>
    </location>
</feature>
<dbReference type="Proteomes" id="UP000256645">
    <property type="component" value="Unassembled WGS sequence"/>
</dbReference>
<feature type="compositionally biased region" description="Low complexity" evidence="1">
    <location>
        <begin position="580"/>
        <end position="593"/>
    </location>
</feature>
<feature type="compositionally biased region" description="Pro residues" evidence="1">
    <location>
        <begin position="680"/>
        <end position="701"/>
    </location>
</feature>
<gene>
    <name evidence="2" type="ORF">BP6252_06610</name>
</gene>
<feature type="region of interest" description="Disordered" evidence="1">
    <location>
        <begin position="1"/>
        <end position="70"/>
    </location>
</feature>
<feature type="compositionally biased region" description="Low complexity" evidence="1">
    <location>
        <begin position="616"/>
        <end position="631"/>
    </location>
</feature>
<protein>
    <submittedName>
        <fullName evidence="2">Uncharacterized protein</fullName>
    </submittedName>
</protein>
<organism evidence="2 3">
    <name type="scientific">Coleophoma cylindrospora</name>
    <dbReference type="NCBI Taxonomy" id="1849047"/>
    <lineage>
        <taxon>Eukaryota</taxon>
        <taxon>Fungi</taxon>
        <taxon>Dikarya</taxon>
        <taxon>Ascomycota</taxon>
        <taxon>Pezizomycotina</taxon>
        <taxon>Leotiomycetes</taxon>
        <taxon>Helotiales</taxon>
        <taxon>Dermateaceae</taxon>
        <taxon>Coleophoma</taxon>
    </lineage>
</organism>
<feature type="compositionally biased region" description="Low complexity" evidence="1">
    <location>
        <begin position="238"/>
        <end position="260"/>
    </location>
</feature>
<name>A0A3D8RNE5_9HELO</name>
<evidence type="ECO:0000256" key="1">
    <source>
        <dbReference type="SAM" id="MobiDB-lite"/>
    </source>
</evidence>
<keyword evidence="3" id="KW-1185">Reference proteome</keyword>
<accession>A0A3D8RNE5</accession>
<feature type="compositionally biased region" description="Polar residues" evidence="1">
    <location>
        <begin position="461"/>
        <end position="481"/>
    </location>
</feature>
<dbReference type="EMBL" id="PDLM01000006">
    <property type="protein sequence ID" value="RDW75468.1"/>
    <property type="molecule type" value="Genomic_DNA"/>
</dbReference>
<feature type="compositionally biased region" description="Acidic residues" evidence="1">
    <location>
        <begin position="286"/>
        <end position="302"/>
    </location>
</feature>
<feature type="compositionally biased region" description="Polar residues" evidence="1">
    <location>
        <begin position="197"/>
        <end position="231"/>
    </location>
</feature>
<comment type="caution">
    <text evidence="2">The sequence shown here is derived from an EMBL/GenBank/DDBJ whole genome shotgun (WGS) entry which is preliminary data.</text>
</comment>
<feature type="compositionally biased region" description="Polar residues" evidence="1">
    <location>
        <begin position="441"/>
        <end position="453"/>
    </location>
</feature>
<feature type="compositionally biased region" description="Polar residues" evidence="1">
    <location>
        <begin position="312"/>
        <end position="337"/>
    </location>
</feature>
<feature type="compositionally biased region" description="Low complexity" evidence="1">
    <location>
        <begin position="16"/>
        <end position="26"/>
    </location>
</feature>
<feature type="compositionally biased region" description="Pro residues" evidence="1">
    <location>
        <begin position="604"/>
        <end position="615"/>
    </location>
</feature>
<feature type="compositionally biased region" description="Polar residues" evidence="1">
    <location>
        <begin position="519"/>
        <end position="532"/>
    </location>
</feature>
<reference evidence="2 3" key="1">
    <citation type="journal article" date="2018" name="IMA Fungus">
        <title>IMA Genome-F 9: Draft genome sequence of Annulohypoxylon stygium, Aspergillus mulundensis, Berkeleyomyces basicola (syn. Thielaviopsis basicola), Ceratocystis smalleyi, two Cercospora beticola strains, Coleophoma cylindrospora, Fusarium fracticaudum, Phialophora cf. hyalina, and Morchella septimelata.</title>
        <authorList>
            <person name="Wingfield B.D."/>
            <person name="Bills G.F."/>
            <person name="Dong Y."/>
            <person name="Huang W."/>
            <person name="Nel W.J."/>
            <person name="Swalarsk-Parry B.S."/>
            <person name="Vaghefi N."/>
            <person name="Wilken P.M."/>
            <person name="An Z."/>
            <person name="de Beer Z.W."/>
            <person name="De Vos L."/>
            <person name="Chen L."/>
            <person name="Duong T.A."/>
            <person name="Gao Y."/>
            <person name="Hammerbacher A."/>
            <person name="Kikkert J.R."/>
            <person name="Li Y."/>
            <person name="Li H."/>
            <person name="Li K."/>
            <person name="Li Q."/>
            <person name="Liu X."/>
            <person name="Ma X."/>
            <person name="Naidoo K."/>
            <person name="Pethybridge S.J."/>
            <person name="Sun J."/>
            <person name="Steenkamp E.T."/>
            <person name="van der Nest M.A."/>
            <person name="van Wyk S."/>
            <person name="Wingfield M.J."/>
            <person name="Xiong C."/>
            <person name="Yue Q."/>
            <person name="Zhang X."/>
        </authorList>
    </citation>
    <scope>NUCLEOTIDE SEQUENCE [LARGE SCALE GENOMIC DNA]</scope>
    <source>
        <strain evidence="2 3">BP6252</strain>
    </source>
</reference>
<evidence type="ECO:0000313" key="2">
    <source>
        <dbReference type="EMBL" id="RDW75468.1"/>
    </source>
</evidence>
<dbReference type="OrthoDB" id="10430538at2759"/>
<proteinExistence type="predicted"/>
<sequence length="818" mass="87676">MALGQTPAPPGAGNPSTSQSSTGGQTVQHRKTPKRKAGSNNGGPKVKRAKVEPKGDLAGSLSEQWLSDFDPGPAPEDMIDYFKVIPLSEAQDFLTLGANQIVWDAINSGWAEVEKINKAAGIQSVPGQFITNSFDFNYSAMLLEHSQNTLRGPPAPPPVPQSSQGESSDQTTVTQVLSSQHQQGSTSAYPSPPQQIGEPNSNQDSNAQPPLIPQPSSSMGEPPSQIKSENQMIPVKPEPASSQQQEASQISPLSSLQPSARQDDAQGSHEQPAADQKPLASNQEEPAADQEEPAADQEEPVADQEPLVSYQAEPSASNQEPSASEQQPPVSDQQPSASHALLQQPPASDRQPTAPHVLPQQPPASDRQPAASHTLPQQQEQSSGGQRGDKDNAKPLPASQELPSASLPARLPGPLPDLPSYLSGSRSNSRQSNRRSASRGLSQSQTPGPSPVQSAPRHQPVTGQQHVLHWQPNSGPQTHPQSHGYPPYGQPHRGYSPAPHPQSQSYPSPSHPLPPGSFNPYSGQFPPTQTLPPQAHPAQGFHPGPQWQFRSDQRPYPQPYPQPYGGQRYQGNQSTPAPPMQQFAPFTAPQPQFNGGQNIHQGNHPPPSMGFPPPNFSQSPSQHPQQTHWQPPLTPPRAAYNQPSHGSYPAPSQGNPQYDHSPSSLSVAAPGTTRSGPSFHGPPPKSWMAPGPQPQNNPRPPQQAYHGPPYPPQQNWTPPMGPAMHSPMGAPMQGNVIPQMGGPNAPHPPPPFLPVPPATMQLNEPLFLSDADLQWLAQQSWQNPTPVAMEFDDEAIFAVPDGGLCMQPWEDPQPLGYM</sequence>
<feature type="compositionally biased region" description="Polar residues" evidence="1">
    <location>
        <begin position="641"/>
        <end position="676"/>
    </location>
</feature>
<dbReference type="AlphaFoldDB" id="A0A3D8RNE5"/>
<feature type="region of interest" description="Disordered" evidence="1">
    <location>
        <begin position="147"/>
        <end position="732"/>
    </location>
</feature>